<accession>A0A918GJ85</accession>
<organism evidence="1 2">
    <name type="scientific">Actinokineospora fastidiosa</name>
    <dbReference type="NCBI Taxonomy" id="1816"/>
    <lineage>
        <taxon>Bacteria</taxon>
        <taxon>Bacillati</taxon>
        <taxon>Actinomycetota</taxon>
        <taxon>Actinomycetes</taxon>
        <taxon>Pseudonocardiales</taxon>
        <taxon>Pseudonocardiaceae</taxon>
        <taxon>Actinokineospora</taxon>
    </lineage>
</organism>
<proteinExistence type="predicted"/>
<name>A0A918GJ85_9PSEU</name>
<keyword evidence="2" id="KW-1185">Reference proteome</keyword>
<gene>
    <name evidence="1" type="ORF">GCM10010171_38990</name>
</gene>
<comment type="caution">
    <text evidence="1">The sequence shown here is derived from an EMBL/GenBank/DDBJ whole genome shotgun (WGS) entry which is preliminary data.</text>
</comment>
<sequence>MSTLEPENIGELIADCAAIPAALTEAGVAEAAGPHAPWAVDERCAAQVEGMESYI</sequence>
<dbReference type="AlphaFoldDB" id="A0A918GJ85"/>
<protein>
    <submittedName>
        <fullName evidence="1">Uncharacterized protein</fullName>
    </submittedName>
</protein>
<dbReference type="RefSeq" id="WP_189211964.1">
    <property type="nucleotide sequence ID" value="NZ_BMRB01000003.1"/>
</dbReference>
<evidence type="ECO:0000313" key="1">
    <source>
        <dbReference type="EMBL" id="GGS40676.1"/>
    </source>
</evidence>
<dbReference type="Proteomes" id="UP000660680">
    <property type="component" value="Unassembled WGS sequence"/>
</dbReference>
<reference evidence="1" key="1">
    <citation type="journal article" date="2014" name="Int. J. Syst. Evol. Microbiol.">
        <title>Complete genome sequence of Corynebacterium casei LMG S-19264T (=DSM 44701T), isolated from a smear-ripened cheese.</title>
        <authorList>
            <consortium name="US DOE Joint Genome Institute (JGI-PGF)"/>
            <person name="Walter F."/>
            <person name="Albersmeier A."/>
            <person name="Kalinowski J."/>
            <person name="Ruckert C."/>
        </authorList>
    </citation>
    <scope>NUCLEOTIDE SEQUENCE</scope>
    <source>
        <strain evidence="1">JCM 3276</strain>
    </source>
</reference>
<dbReference type="EMBL" id="BMRB01000003">
    <property type="protein sequence ID" value="GGS40676.1"/>
    <property type="molecule type" value="Genomic_DNA"/>
</dbReference>
<reference evidence="1" key="2">
    <citation type="submission" date="2020-09" db="EMBL/GenBank/DDBJ databases">
        <authorList>
            <person name="Sun Q."/>
            <person name="Ohkuma M."/>
        </authorList>
    </citation>
    <scope>NUCLEOTIDE SEQUENCE</scope>
    <source>
        <strain evidence="1">JCM 3276</strain>
    </source>
</reference>
<evidence type="ECO:0000313" key="2">
    <source>
        <dbReference type="Proteomes" id="UP000660680"/>
    </source>
</evidence>